<sequence>MNVTILKAGMKHTPEDGYVGHVHVQVEGHRDEYEVTLHSTRGKSWSYGLHFLHASGKEEEIFAFEEQLEEDDELFDSLVEAARAALRE</sequence>
<accession>A0A927GSN9</accession>
<reference evidence="1" key="1">
    <citation type="submission" date="2020-09" db="EMBL/GenBank/DDBJ databases">
        <title>A novel bacterium of genus Paenibacillus, isolated from South China Sea.</title>
        <authorList>
            <person name="Huang H."/>
            <person name="Mo K."/>
            <person name="Hu Y."/>
        </authorList>
    </citation>
    <scope>NUCLEOTIDE SEQUENCE</scope>
    <source>
        <strain evidence="1">IB182496</strain>
    </source>
</reference>
<protein>
    <submittedName>
        <fullName evidence="1">Uncharacterized protein</fullName>
    </submittedName>
</protein>
<dbReference type="Proteomes" id="UP000621560">
    <property type="component" value="Unassembled WGS sequence"/>
</dbReference>
<comment type="caution">
    <text evidence="1">The sequence shown here is derived from an EMBL/GenBank/DDBJ whole genome shotgun (WGS) entry which is preliminary data.</text>
</comment>
<gene>
    <name evidence="1" type="ORF">IDH44_16345</name>
</gene>
<proteinExistence type="predicted"/>
<evidence type="ECO:0000313" key="2">
    <source>
        <dbReference type="Proteomes" id="UP000621560"/>
    </source>
</evidence>
<name>A0A927GSN9_9BACL</name>
<keyword evidence="2" id="KW-1185">Reference proteome</keyword>
<dbReference type="AlphaFoldDB" id="A0A927GSN9"/>
<evidence type="ECO:0000313" key="1">
    <source>
        <dbReference type="EMBL" id="MBD2846768.1"/>
    </source>
</evidence>
<organism evidence="1 2">
    <name type="scientific">Paenibacillus sabuli</name>
    <dbReference type="NCBI Taxonomy" id="2772509"/>
    <lineage>
        <taxon>Bacteria</taxon>
        <taxon>Bacillati</taxon>
        <taxon>Bacillota</taxon>
        <taxon>Bacilli</taxon>
        <taxon>Bacillales</taxon>
        <taxon>Paenibacillaceae</taxon>
        <taxon>Paenibacillus</taxon>
    </lineage>
</organism>
<dbReference type="EMBL" id="JACXIZ010000027">
    <property type="protein sequence ID" value="MBD2846768.1"/>
    <property type="molecule type" value="Genomic_DNA"/>
</dbReference>
<dbReference type="RefSeq" id="WP_190919454.1">
    <property type="nucleotide sequence ID" value="NZ_JACXIZ010000027.1"/>
</dbReference>